<reference evidence="4" key="1">
    <citation type="submission" date="2016-10" db="EMBL/GenBank/DDBJ databases">
        <authorList>
            <person name="Varghese N."/>
            <person name="Submissions S."/>
        </authorList>
    </citation>
    <scope>NUCLEOTIDE SEQUENCE [LARGE SCALE GENOMIC DNA]</scope>
    <source>
        <strain evidence="4">DSM 44544</strain>
    </source>
</reference>
<name>A0A1H5A025_9PSEU</name>
<evidence type="ECO:0000313" key="3">
    <source>
        <dbReference type="EMBL" id="SED35091.1"/>
    </source>
</evidence>
<evidence type="ECO:0000256" key="1">
    <source>
        <dbReference type="SAM" id="MobiDB-lite"/>
    </source>
</evidence>
<accession>A0A1H5A025</accession>
<dbReference type="PRINTS" id="PR00411">
    <property type="entry name" value="PNDRDTASEI"/>
</dbReference>
<sequence>MTTFIPGPHLLESPRGRDWPRLPAAPVAAQDPMPPSRADVVVVGAGPAGLAVASALWHHGVPDVVVLDRGGRPCRRFFDRVDLLGQRVLRSPYEHHPGVEGYRDCELLDFARLHWARLTPVERREVRMAQAGHRSVVPVDVFEAYCDHLVATHDVAGRTWRATVREVLPGTSDVTVRTDRGTVTARHVVLCPGEERREAPREWWGGGAAPPGVAYWDERPASGGERQVVVGAGLTSAHLISNALAAGREVHWVIREPGERYQCADVNSKFFRPEGRARIGNVGWDDRLGLLAQFRRASIMFEFRPLLERAEAEGRLVVHRGEAVTGVAAATGGTAVVRLAGGQRVGGDCVVLALGTTPETGRGLLPEEVVGERDGWPSLDERTLAYTYAPRVSVVGAAAGMVLGPAARNIDGHRVATARVADAIARGVRGGTLAAAPVRAEVGAGV</sequence>
<feature type="region of interest" description="Disordered" evidence="1">
    <location>
        <begin position="1"/>
        <end position="33"/>
    </location>
</feature>
<evidence type="ECO:0000313" key="4">
    <source>
        <dbReference type="Proteomes" id="UP000199622"/>
    </source>
</evidence>
<protein>
    <submittedName>
        <fullName evidence="3">Pyridine nucleotide-disulphide oxidoreductase</fullName>
    </submittedName>
</protein>
<dbReference type="Proteomes" id="UP000199622">
    <property type="component" value="Unassembled WGS sequence"/>
</dbReference>
<feature type="domain" description="FAD-binding" evidence="2">
    <location>
        <begin position="38"/>
        <end position="86"/>
    </location>
</feature>
<dbReference type="EMBL" id="FNSO01000004">
    <property type="protein sequence ID" value="SED35091.1"/>
    <property type="molecule type" value="Genomic_DNA"/>
</dbReference>
<dbReference type="OrthoDB" id="9778740at2"/>
<evidence type="ECO:0000259" key="2">
    <source>
        <dbReference type="Pfam" id="PF01494"/>
    </source>
</evidence>
<dbReference type="PANTHER" id="PTHR38663:SF1">
    <property type="entry name" value="L-ORNITHINE N(5)-MONOOXYGENASE"/>
    <property type="match status" value="1"/>
</dbReference>
<dbReference type="RefSeq" id="WP_091316443.1">
    <property type="nucleotide sequence ID" value="NZ_FNSO01000004.1"/>
</dbReference>
<dbReference type="GO" id="GO:0071949">
    <property type="term" value="F:FAD binding"/>
    <property type="evidence" value="ECO:0007669"/>
    <property type="project" value="InterPro"/>
</dbReference>
<dbReference type="AlphaFoldDB" id="A0A1H5A025"/>
<organism evidence="3 4">
    <name type="scientific">Amycolatopsis tolypomycina</name>
    <dbReference type="NCBI Taxonomy" id="208445"/>
    <lineage>
        <taxon>Bacteria</taxon>
        <taxon>Bacillati</taxon>
        <taxon>Actinomycetota</taxon>
        <taxon>Actinomycetes</taxon>
        <taxon>Pseudonocardiales</taxon>
        <taxon>Pseudonocardiaceae</taxon>
        <taxon>Amycolatopsis</taxon>
    </lineage>
</organism>
<dbReference type="InterPro" id="IPR036188">
    <property type="entry name" value="FAD/NAD-bd_sf"/>
</dbReference>
<dbReference type="SUPFAM" id="SSF51905">
    <property type="entry name" value="FAD/NAD(P)-binding domain"/>
    <property type="match status" value="1"/>
</dbReference>
<dbReference type="InterPro" id="IPR002938">
    <property type="entry name" value="FAD-bd"/>
</dbReference>
<dbReference type="STRING" id="208445.SAMN04489727_7519"/>
<dbReference type="Gene3D" id="3.50.50.60">
    <property type="entry name" value="FAD/NAD(P)-binding domain"/>
    <property type="match status" value="1"/>
</dbReference>
<dbReference type="PANTHER" id="PTHR38663">
    <property type="match status" value="1"/>
</dbReference>
<keyword evidence="4" id="KW-1185">Reference proteome</keyword>
<proteinExistence type="predicted"/>
<dbReference type="Pfam" id="PF01494">
    <property type="entry name" value="FAD_binding_3"/>
    <property type="match status" value="1"/>
</dbReference>
<gene>
    <name evidence="3" type="ORF">SAMN04489727_7519</name>
</gene>